<dbReference type="KEGG" id="oai:OLEAN_C33590"/>
<dbReference type="SUPFAM" id="SSF53383">
    <property type="entry name" value="PLP-dependent transferases"/>
    <property type="match status" value="1"/>
</dbReference>
<dbReference type="GO" id="GO:0019700">
    <property type="term" value="P:organic phosphonate catabolic process"/>
    <property type="evidence" value="ECO:0007669"/>
    <property type="project" value="UniProtKB-UniRule"/>
</dbReference>
<evidence type="ECO:0000313" key="11">
    <source>
        <dbReference type="EMBL" id="CCK77535.1"/>
    </source>
</evidence>
<keyword evidence="5 7" id="KW-0670">Pyruvate</keyword>
<dbReference type="EC" id="2.6.1.37" evidence="7"/>
<comment type="catalytic activity">
    <reaction evidence="6 7">
        <text>(2-aminoethyl)phosphonate + pyruvate = phosphonoacetaldehyde + L-alanine</text>
        <dbReference type="Rhea" id="RHEA:17021"/>
        <dbReference type="ChEBI" id="CHEBI:15361"/>
        <dbReference type="ChEBI" id="CHEBI:57418"/>
        <dbReference type="ChEBI" id="CHEBI:57972"/>
        <dbReference type="ChEBI" id="CHEBI:58383"/>
        <dbReference type="EC" id="2.6.1.37"/>
    </reaction>
</comment>
<dbReference type="GO" id="GO:0047304">
    <property type="term" value="F:2-aminoethylphosphonate-pyruvate transaminase activity"/>
    <property type="evidence" value="ECO:0007669"/>
    <property type="project" value="UniProtKB-UniRule"/>
</dbReference>
<evidence type="ECO:0000256" key="3">
    <source>
        <dbReference type="ARBA" id="ARBA00022679"/>
    </source>
</evidence>
<dbReference type="InterPro" id="IPR015424">
    <property type="entry name" value="PyrdxlP-dep_Trfase"/>
</dbReference>
<evidence type="ECO:0000259" key="10">
    <source>
        <dbReference type="Pfam" id="PF00266"/>
    </source>
</evidence>
<dbReference type="NCBIfam" id="TIGR03301">
    <property type="entry name" value="PhnW-AepZ"/>
    <property type="match status" value="1"/>
</dbReference>
<dbReference type="STRING" id="698738.OLEAN_C33590"/>
<gene>
    <name evidence="7 11" type="primary">phnW</name>
    <name evidence="11" type="ORF">OLEAN_C33590</name>
</gene>
<feature type="domain" description="Aminotransferase class V" evidence="10">
    <location>
        <begin position="57"/>
        <end position="343"/>
    </location>
</feature>
<keyword evidence="2 7" id="KW-0032">Aminotransferase</keyword>
<dbReference type="PANTHER" id="PTHR42778">
    <property type="entry name" value="2-AMINOETHYLPHOSPHONATE--PYRUVATE TRANSAMINASE"/>
    <property type="match status" value="1"/>
</dbReference>
<feature type="binding site" evidence="8">
    <location>
        <position position="343"/>
    </location>
    <ligand>
        <name>substrate</name>
    </ligand>
</feature>
<sequence>MNNPYLLLTPGPLSTSATVKQTMLRDWCTWDDDYNLGVVQPIRQQLLDMALATSNCDTAYSTVLMQGSGTFAVESAIGSAIPADGKLLVLINGAYGQRIAEIAEYLNIAVVTLVVAEHEWVSTVALTEMLASDADITHVAMVHCETTSGILNPIERYAPIVKAAGKVLLVDAMSSFAGIDIKVADLGIDFLISSANKCIQGVPGMGFVIAKRSELLLCEGRARSLSLDLFCQWKTMEDNNGKWRFTSPTHVVRAFQQALTELVLEGGIEARAIRYAANHQTLIKGMQAQDFQCVVEVEKQSPFISTFVYPDSELFDFKKLYDCLKEEGFVIYPGKVTATPCFRIGHIGEVYPEDMQRLLTALAKHRFWEQEDALENVSA</sequence>
<evidence type="ECO:0000256" key="5">
    <source>
        <dbReference type="ARBA" id="ARBA00023317"/>
    </source>
</evidence>
<dbReference type="Pfam" id="PF00266">
    <property type="entry name" value="Aminotran_5"/>
    <property type="match status" value="1"/>
</dbReference>
<keyword evidence="4 7" id="KW-0663">Pyridoxal phosphate</keyword>
<dbReference type="Proteomes" id="UP000032749">
    <property type="component" value="Chromosome"/>
</dbReference>
<dbReference type="NCBIfam" id="NF010006">
    <property type="entry name" value="PRK13479.1"/>
    <property type="match status" value="1"/>
</dbReference>
<keyword evidence="3 7" id="KW-0808">Transferase</keyword>
<feature type="modified residue" description="N6-(pyridoxal phosphate)lysine" evidence="7 9">
    <location>
        <position position="197"/>
    </location>
</feature>
<evidence type="ECO:0000256" key="2">
    <source>
        <dbReference type="ARBA" id="ARBA00022576"/>
    </source>
</evidence>
<evidence type="ECO:0000256" key="1">
    <source>
        <dbReference type="ARBA" id="ARBA00001933"/>
    </source>
</evidence>
<dbReference type="AlphaFoldDB" id="R4YRK0"/>
<dbReference type="NCBIfam" id="TIGR02326">
    <property type="entry name" value="transamin_PhnW"/>
    <property type="match status" value="1"/>
</dbReference>
<organism evidence="11 12">
    <name type="scientific">Oleispira antarctica RB-8</name>
    <dbReference type="NCBI Taxonomy" id="698738"/>
    <lineage>
        <taxon>Bacteria</taxon>
        <taxon>Pseudomonadati</taxon>
        <taxon>Pseudomonadota</taxon>
        <taxon>Gammaproteobacteria</taxon>
        <taxon>Oceanospirillales</taxon>
        <taxon>Oceanospirillaceae</taxon>
        <taxon>Oleispira</taxon>
    </lineage>
</organism>
<dbReference type="EMBL" id="FO203512">
    <property type="protein sequence ID" value="CCK77535.1"/>
    <property type="molecule type" value="Genomic_DNA"/>
</dbReference>
<reference evidence="11 12" key="1">
    <citation type="journal article" date="2013" name="Nat. Commun.">
        <title>Genome sequence and functional genomic analysis of the oil-degrading bacterium Oleispira antarctica.</title>
        <authorList>
            <person name="Kube M."/>
            <person name="Chernikova T.N."/>
            <person name="Al-Ramahi Y."/>
            <person name="Beloqui A."/>
            <person name="Lopez-Cortez N."/>
            <person name="Guazzaroni M.E."/>
            <person name="Heipieper H.J."/>
            <person name="Klages S."/>
            <person name="Kotsyurbenko O.R."/>
            <person name="Langer I."/>
            <person name="Nechitaylo T.Y."/>
            <person name="Lunsdorf H."/>
            <person name="Fernandez M."/>
            <person name="Juarez S."/>
            <person name="Ciordia S."/>
            <person name="Singer A."/>
            <person name="Kagan O."/>
            <person name="Egorova O."/>
            <person name="Petit P.A."/>
            <person name="Stogios P."/>
            <person name="Kim Y."/>
            <person name="Tchigvintsev A."/>
            <person name="Flick R."/>
            <person name="Denaro R."/>
            <person name="Genovese M."/>
            <person name="Albar J.P."/>
            <person name="Reva O.N."/>
            <person name="Martinez-Gomariz M."/>
            <person name="Tran H."/>
            <person name="Ferrer M."/>
            <person name="Savchenko A."/>
            <person name="Yakunin A.F."/>
            <person name="Yakimov M.M."/>
            <person name="Golyshina O.V."/>
            <person name="Reinhardt R."/>
            <person name="Golyshin P.N."/>
        </authorList>
    </citation>
    <scope>NUCLEOTIDE SEQUENCE [LARGE SCALE GENOMIC DNA]</scope>
</reference>
<dbReference type="PIRSF" id="PIRSF000524">
    <property type="entry name" value="SPT"/>
    <property type="match status" value="1"/>
</dbReference>
<dbReference type="PANTHER" id="PTHR42778:SF1">
    <property type="entry name" value="2-AMINOETHYLPHOSPHONATE--PYRUVATE TRANSAMINASE"/>
    <property type="match status" value="1"/>
</dbReference>
<comment type="similarity">
    <text evidence="7">Belongs to the class-V pyridoxal-phosphate-dependent aminotransferase family. PhnW subfamily.</text>
</comment>
<evidence type="ECO:0000256" key="4">
    <source>
        <dbReference type="ARBA" id="ARBA00022898"/>
    </source>
</evidence>
<protein>
    <recommendedName>
        <fullName evidence="7">2-aminoethylphosphonate--pyruvate transaminase</fullName>
        <ecNumber evidence="7">2.6.1.37</ecNumber>
    </recommendedName>
    <alternativeName>
        <fullName evidence="7">2-aminoethylphosphonate aminotransferase</fullName>
    </alternativeName>
    <alternativeName>
        <fullName evidence="7">AEP transaminase</fullName>
        <shortName evidence="7">AEPT</shortName>
    </alternativeName>
</protein>
<accession>R4YRK0</accession>
<dbReference type="OrthoDB" id="9766472at2"/>
<dbReference type="InterPro" id="IPR024169">
    <property type="entry name" value="SP_NH2Trfase/AEP_transaminase"/>
</dbReference>
<comment type="function">
    <text evidence="7">Involved in phosphonate degradation.</text>
</comment>
<dbReference type="Gene3D" id="3.40.640.10">
    <property type="entry name" value="Type I PLP-dependent aspartate aminotransferase-like (Major domain)"/>
    <property type="match status" value="1"/>
</dbReference>
<evidence type="ECO:0000256" key="6">
    <source>
        <dbReference type="ARBA" id="ARBA00049460"/>
    </source>
</evidence>
<evidence type="ECO:0000256" key="8">
    <source>
        <dbReference type="PIRSR" id="PIRSR000524-1"/>
    </source>
</evidence>
<dbReference type="InterPro" id="IPR015422">
    <property type="entry name" value="PyrdxlP-dep_Trfase_small"/>
</dbReference>
<dbReference type="PATRIC" id="fig|698738.3.peg.3492"/>
<comment type="subunit">
    <text evidence="7">Homodimer.</text>
</comment>
<comment type="cofactor">
    <cofactor evidence="1 7 9">
        <name>pyridoxal 5'-phosphate</name>
        <dbReference type="ChEBI" id="CHEBI:597326"/>
    </cofactor>
</comment>
<evidence type="ECO:0000256" key="7">
    <source>
        <dbReference type="HAMAP-Rule" id="MF_01376"/>
    </source>
</evidence>
<proteinExistence type="inferred from homology"/>
<dbReference type="Gene3D" id="3.90.1150.10">
    <property type="entry name" value="Aspartate Aminotransferase, domain 1"/>
    <property type="match status" value="1"/>
</dbReference>
<dbReference type="InterPro" id="IPR015421">
    <property type="entry name" value="PyrdxlP-dep_Trfase_major"/>
</dbReference>
<name>R4YRK0_OLEAN</name>
<dbReference type="HAMAP" id="MF_01376">
    <property type="entry name" value="PhnW_aminotrans_5"/>
    <property type="match status" value="1"/>
</dbReference>
<evidence type="ECO:0000256" key="9">
    <source>
        <dbReference type="PIRSR" id="PIRSR000524-50"/>
    </source>
</evidence>
<dbReference type="InterPro" id="IPR000192">
    <property type="entry name" value="Aminotrans_V_dom"/>
</dbReference>
<dbReference type="HOGENOM" id="CLU_027686_3_1_6"/>
<evidence type="ECO:0000313" key="12">
    <source>
        <dbReference type="Proteomes" id="UP000032749"/>
    </source>
</evidence>
<dbReference type="InterPro" id="IPR012703">
    <property type="entry name" value="NH2EtPonate_pyrv_transaminase"/>
</dbReference>
<keyword evidence="12" id="KW-1185">Reference proteome</keyword>